<name>A0A923MEI7_9BURK</name>
<gene>
    <name evidence="2" type="ORF">H8R02_29155</name>
</gene>
<evidence type="ECO:0000313" key="2">
    <source>
        <dbReference type="EMBL" id="MBC5768565.1"/>
    </source>
</evidence>
<organism evidence="2 3">
    <name type="scientific">Ramlibacter albus</name>
    <dbReference type="NCBI Taxonomy" id="2079448"/>
    <lineage>
        <taxon>Bacteria</taxon>
        <taxon>Pseudomonadati</taxon>
        <taxon>Pseudomonadota</taxon>
        <taxon>Betaproteobacteria</taxon>
        <taxon>Burkholderiales</taxon>
        <taxon>Comamonadaceae</taxon>
        <taxon>Ramlibacter</taxon>
    </lineage>
</organism>
<keyword evidence="3" id="KW-1185">Reference proteome</keyword>
<feature type="chain" id="PRO_5037502774" evidence="1">
    <location>
        <begin position="21"/>
        <end position="255"/>
    </location>
</feature>
<reference evidence="2" key="1">
    <citation type="submission" date="2020-08" db="EMBL/GenBank/DDBJ databases">
        <title>Ramlibacter sp. GTP1 16S ribosomal RNA gene genome sequencing and assembly.</title>
        <authorList>
            <person name="Kang M."/>
        </authorList>
    </citation>
    <scope>NUCLEOTIDE SEQUENCE</scope>
    <source>
        <strain evidence="2">GTP1</strain>
    </source>
</reference>
<dbReference type="GO" id="GO:0015689">
    <property type="term" value="P:molybdate ion transport"/>
    <property type="evidence" value="ECO:0007669"/>
    <property type="project" value="TreeGrafter"/>
</dbReference>
<dbReference type="InterPro" id="IPR050682">
    <property type="entry name" value="ModA/WtpA"/>
</dbReference>
<dbReference type="SUPFAM" id="SSF53850">
    <property type="entry name" value="Periplasmic binding protein-like II"/>
    <property type="match status" value="1"/>
</dbReference>
<proteinExistence type="predicted"/>
<evidence type="ECO:0000256" key="1">
    <source>
        <dbReference type="SAM" id="SignalP"/>
    </source>
</evidence>
<keyword evidence="1" id="KW-0732">Signal</keyword>
<accession>A0A923MEI7</accession>
<comment type="caution">
    <text evidence="2">The sequence shown here is derived from an EMBL/GenBank/DDBJ whole genome shotgun (WGS) entry which is preliminary data.</text>
</comment>
<feature type="signal peptide" evidence="1">
    <location>
        <begin position="1"/>
        <end position="20"/>
    </location>
</feature>
<protein>
    <submittedName>
        <fullName evidence="2">Substrate-binding domain-containing protein</fullName>
    </submittedName>
</protein>
<dbReference type="Pfam" id="PF13531">
    <property type="entry name" value="SBP_bac_11"/>
    <property type="match status" value="1"/>
</dbReference>
<dbReference type="Proteomes" id="UP000596827">
    <property type="component" value="Unassembled WGS sequence"/>
</dbReference>
<sequence length="255" mass="26663">MRLARSLLLCAALLSAAASAAELKVFMAEALSAAIDPITRDFEQATGHKVTLVYATAGVLRERVRAGEAVDVVLLPRSAFDPLMAEQKFMAGTRTPVAQSMISIAVRRGFAKPDVSSVDALKASLLAARAIAHSDPAGGGAIGVHAAKVIEQLGIAEQMRPKTRTTPGGGFHELLVKGEVDLAFVQPVTAARYPELEIAGPLPAQLQDLDNFVYVAAVAANTREPAAARAYIQHLASPAAAGVIKSKGIEPLGQR</sequence>
<dbReference type="GO" id="GO:0030973">
    <property type="term" value="F:molybdate ion binding"/>
    <property type="evidence" value="ECO:0007669"/>
    <property type="project" value="TreeGrafter"/>
</dbReference>
<dbReference type="AlphaFoldDB" id="A0A923MEI7"/>
<dbReference type="PANTHER" id="PTHR30632">
    <property type="entry name" value="MOLYBDATE-BINDING PERIPLASMIC PROTEIN"/>
    <property type="match status" value="1"/>
</dbReference>
<evidence type="ECO:0000313" key="3">
    <source>
        <dbReference type="Proteomes" id="UP000596827"/>
    </source>
</evidence>
<dbReference type="Gene3D" id="3.40.190.10">
    <property type="entry name" value="Periplasmic binding protein-like II"/>
    <property type="match status" value="2"/>
</dbReference>
<dbReference type="RefSeq" id="WP_187085411.1">
    <property type="nucleotide sequence ID" value="NZ_JACORU010000019.1"/>
</dbReference>
<dbReference type="EMBL" id="JACORU010000019">
    <property type="protein sequence ID" value="MBC5768565.1"/>
    <property type="molecule type" value="Genomic_DNA"/>
</dbReference>
<dbReference type="PANTHER" id="PTHR30632:SF11">
    <property type="entry name" value="BLR4797 PROTEIN"/>
    <property type="match status" value="1"/>
</dbReference>